<dbReference type="InterPro" id="IPR036279">
    <property type="entry name" value="5-3_exonuclease_C_sf"/>
</dbReference>
<accession>A0A222FMS8</accession>
<evidence type="ECO:0000256" key="3">
    <source>
        <dbReference type="ARBA" id="ARBA00023125"/>
    </source>
</evidence>
<dbReference type="AlphaFoldDB" id="A0A222FMS8"/>
<dbReference type="InterPro" id="IPR002421">
    <property type="entry name" value="5-3_exonuclease"/>
</dbReference>
<keyword evidence="3" id="KW-0238">DNA-binding</keyword>
<evidence type="ECO:0000259" key="4">
    <source>
        <dbReference type="SMART" id="SM00475"/>
    </source>
</evidence>
<dbReference type="EMBL" id="CP022530">
    <property type="protein sequence ID" value="ASP39681.1"/>
    <property type="molecule type" value="Genomic_DNA"/>
</dbReference>
<gene>
    <name evidence="5" type="ORF">CHH28_13805</name>
</gene>
<dbReference type="FunFam" id="1.10.150.20:FF:000003">
    <property type="entry name" value="DNA polymerase I"/>
    <property type="match status" value="1"/>
</dbReference>
<dbReference type="OrthoDB" id="9806424at2"/>
<evidence type="ECO:0000313" key="6">
    <source>
        <dbReference type="Proteomes" id="UP000202440"/>
    </source>
</evidence>
<dbReference type="SUPFAM" id="SSF47807">
    <property type="entry name" value="5' to 3' exonuclease, C-terminal subdomain"/>
    <property type="match status" value="1"/>
</dbReference>
<feature type="domain" description="5'-3' exonuclease" evidence="4">
    <location>
        <begin position="1"/>
        <end position="253"/>
    </location>
</feature>
<organism evidence="5 6">
    <name type="scientific">Bacterioplanes sanyensis</name>
    <dbReference type="NCBI Taxonomy" id="1249553"/>
    <lineage>
        <taxon>Bacteria</taxon>
        <taxon>Pseudomonadati</taxon>
        <taxon>Pseudomonadota</taxon>
        <taxon>Gammaproteobacteria</taxon>
        <taxon>Oceanospirillales</taxon>
        <taxon>Oceanospirillaceae</taxon>
        <taxon>Bacterioplanes</taxon>
    </lineage>
</organism>
<dbReference type="InterPro" id="IPR020046">
    <property type="entry name" value="5-3_exonucl_a-hlix_arch_N"/>
</dbReference>
<dbReference type="PANTHER" id="PTHR42646:SF2">
    <property type="entry name" value="5'-3' EXONUCLEASE FAMILY PROTEIN"/>
    <property type="match status" value="1"/>
</dbReference>
<dbReference type="CDD" id="cd09898">
    <property type="entry name" value="H3TH_53EXO"/>
    <property type="match status" value="1"/>
</dbReference>
<dbReference type="GO" id="GO:0033567">
    <property type="term" value="P:DNA replication, Okazaki fragment processing"/>
    <property type="evidence" value="ECO:0007669"/>
    <property type="project" value="InterPro"/>
</dbReference>
<dbReference type="InterPro" id="IPR020045">
    <property type="entry name" value="DNA_polI_H3TH"/>
</dbReference>
<dbReference type="InterPro" id="IPR038969">
    <property type="entry name" value="FEN"/>
</dbReference>
<dbReference type="Proteomes" id="UP000202440">
    <property type="component" value="Chromosome"/>
</dbReference>
<keyword evidence="6" id="KW-1185">Reference proteome</keyword>
<dbReference type="KEGG" id="bsan:CHH28_13805"/>
<dbReference type="SUPFAM" id="SSF88723">
    <property type="entry name" value="PIN domain-like"/>
    <property type="match status" value="1"/>
</dbReference>
<name>A0A222FMS8_9GAMM</name>
<protein>
    <recommendedName>
        <fullName evidence="4">5'-3' exonuclease domain-containing protein</fullName>
    </recommendedName>
</protein>
<dbReference type="InterPro" id="IPR029060">
    <property type="entry name" value="PIN-like_dom_sf"/>
</dbReference>
<evidence type="ECO:0000256" key="2">
    <source>
        <dbReference type="ARBA" id="ARBA00022801"/>
    </source>
</evidence>
<keyword evidence="2" id="KW-0378">Hydrolase</keyword>
<keyword evidence="1" id="KW-0540">Nuclease</keyword>
<dbReference type="Gene3D" id="3.40.50.1010">
    <property type="entry name" value="5'-nuclease"/>
    <property type="match status" value="1"/>
</dbReference>
<dbReference type="SMART" id="SM00279">
    <property type="entry name" value="HhH2"/>
    <property type="match status" value="1"/>
</dbReference>
<dbReference type="CDD" id="cd09859">
    <property type="entry name" value="PIN_53EXO"/>
    <property type="match status" value="1"/>
</dbReference>
<dbReference type="Pfam" id="PF02739">
    <property type="entry name" value="5_3_exonuc_N"/>
    <property type="match status" value="1"/>
</dbReference>
<dbReference type="Gene3D" id="1.10.150.20">
    <property type="entry name" value="5' to 3' exonuclease, C-terminal subdomain"/>
    <property type="match status" value="1"/>
</dbReference>
<dbReference type="SMART" id="SM00475">
    <property type="entry name" value="53EXOc"/>
    <property type="match status" value="1"/>
</dbReference>
<dbReference type="GO" id="GO:0017108">
    <property type="term" value="F:5'-flap endonuclease activity"/>
    <property type="evidence" value="ECO:0007669"/>
    <property type="project" value="InterPro"/>
</dbReference>
<reference evidence="5 6" key="1">
    <citation type="submission" date="2017-07" db="EMBL/GenBank/DDBJ databases">
        <title>Annotated genome sequence of Bacterioplanes sanyensis isolated from Red Sea.</title>
        <authorList>
            <person name="Rehman Z.U."/>
        </authorList>
    </citation>
    <scope>NUCLEOTIDE SEQUENCE [LARGE SCALE GENOMIC DNA]</scope>
    <source>
        <strain evidence="5 6">NV9</strain>
    </source>
</reference>
<evidence type="ECO:0000256" key="1">
    <source>
        <dbReference type="ARBA" id="ARBA00022722"/>
    </source>
</evidence>
<dbReference type="Pfam" id="PF01367">
    <property type="entry name" value="5_3_exonuc"/>
    <property type="match status" value="1"/>
</dbReference>
<dbReference type="GO" id="GO:0008409">
    <property type="term" value="F:5'-3' exonuclease activity"/>
    <property type="evidence" value="ECO:0007669"/>
    <property type="project" value="InterPro"/>
</dbReference>
<dbReference type="RefSeq" id="WP_094060856.1">
    <property type="nucleotide sequence ID" value="NZ_CP022530.1"/>
</dbReference>
<proteinExistence type="predicted"/>
<dbReference type="InterPro" id="IPR008918">
    <property type="entry name" value="HhH2"/>
</dbReference>
<dbReference type="GO" id="GO:0003677">
    <property type="term" value="F:DNA binding"/>
    <property type="evidence" value="ECO:0007669"/>
    <property type="project" value="UniProtKB-KW"/>
</dbReference>
<dbReference type="PANTHER" id="PTHR42646">
    <property type="entry name" value="FLAP ENDONUCLEASE XNI"/>
    <property type="match status" value="1"/>
</dbReference>
<evidence type="ECO:0000313" key="5">
    <source>
        <dbReference type="EMBL" id="ASP39681.1"/>
    </source>
</evidence>
<sequence>MRLLIIDAMNLIRRVFAAVEQGELAIEATQTRCLAVIGRQADAWQASHLITVFEWPATTWRHQLWPDYKAGRAPMPQLLADALPGVLHYLEKNGVPCLSMDCWEADDVIASVALNAYQHRLDVQIMSTDKGFCQLVRPGIQIRNHFDRSDWDVTQVTDMYGLRPDQLVDFWALMGDTTNHLPGVAGIGRKTAAQLLDRFGSLDATLVQMESFGDERWAKQLQQDWRQALLTRLLVRLRTDLELGVSLKSMRWGG</sequence>